<reference evidence="6" key="1">
    <citation type="submission" date="2020-10" db="EMBL/GenBank/DDBJ databases">
        <title>De novo genome project of the cellulose decomposer Thermobifida halotolerans type strain.</title>
        <authorList>
            <person name="Nagy I."/>
            <person name="Horvath B."/>
            <person name="Kukolya J."/>
            <person name="Nagy I."/>
            <person name="Orsini M."/>
        </authorList>
    </citation>
    <scope>NUCLEOTIDE SEQUENCE</scope>
    <source>
        <strain evidence="6">DSM 44931</strain>
    </source>
</reference>
<dbReference type="SUPFAM" id="SSF54427">
    <property type="entry name" value="NTF2-like"/>
    <property type="match status" value="1"/>
</dbReference>
<dbReference type="InterPro" id="IPR058644">
    <property type="entry name" value="Mtb12-like_C"/>
</dbReference>
<keyword evidence="7" id="KW-1185">Reference proteome</keyword>
<dbReference type="RefSeq" id="WP_068693159.1">
    <property type="nucleotide sequence ID" value="NZ_CP063196.1"/>
</dbReference>
<dbReference type="Proteomes" id="UP000265719">
    <property type="component" value="Chromosome"/>
</dbReference>
<evidence type="ECO:0000313" key="7">
    <source>
        <dbReference type="Proteomes" id="UP000265719"/>
    </source>
</evidence>
<dbReference type="OrthoDB" id="10005984at2"/>
<proteinExistence type="inferred from homology"/>
<evidence type="ECO:0000256" key="3">
    <source>
        <dbReference type="SAM" id="MobiDB-lite"/>
    </source>
</evidence>
<evidence type="ECO:0000256" key="2">
    <source>
        <dbReference type="ARBA" id="ARBA00093774"/>
    </source>
</evidence>
<feature type="region of interest" description="Disordered" evidence="3">
    <location>
        <begin position="19"/>
        <end position="44"/>
    </location>
</feature>
<evidence type="ECO:0000256" key="4">
    <source>
        <dbReference type="SAM" id="SignalP"/>
    </source>
</evidence>
<organism evidence="6 7">
    <name type="scientific">Thermobifida halotolerans</name>
    <dbReference type="NCBI Taxonomy" id="483545"/>
    <lineage>
        <taxon>Bacteria</taxon>
        <taxon>Bacillati</taxon>
        <taxon>Actinomycetota</taxon>
        <taxon>Actinomycetes</taxon>
        <taxon>Streptosporangiales</taxon>
        <taxon>Nocardiopsidaceae</taxon>
        <taxon>Thermobifida</taxon>
    </lineage>
</organism>
<feature type="chain" id="PRO_5044005730" description="Low molecular weight antigen MTB12-like C-terminal domain-containing protein" evidence="4">
    <location>
        <begin position="20"/>
        <end position="158"/>
    </location>
</feature>
<dbReference type="Gene3D" id="3.10.450.50">
    <property type="match status" value="1"/>
</dbReference>
<feature type="domain" description="Low molecular weight antigen MTB12-like C-terminal" evidence="5">
    <location>
        <begin position="80"/>
        <end position="154"/>
    </location>
</feature>
<keyword evidence="1 4" id="KW-0732">Signal</keyword>
<protein>
    <recommendedName>
        <fullName evidence="5">Low molecular weight antigen MTB12-like C-terminal domain-containing protein</fullName>
    </recommendedName>
</protein>
<evidence type="ECO:0000259" key="5">
    <source>
        <dbReference type="Pfam" id="PF26580"/>
    </source>
</evidence>
<evidence type="ECO:0000256" key="1">
    <source>
        <dbReference type="ARBA" id="ARBA00022729"/>
    </source>
</evidence>
<sequence>MRRFTLAACLAALTLAAGCGSEPSDTPEAAQTSPTASVNPLETPVLEGEDEEGARAAAETYIEAVRTADGQVGCFVLTEEARRELVETHGGDADCAEAFSATLASPDTTATVETVELGEDGTTATAHLTHDGSADDRAEALTLVNIDGAWLVDSTHPL</sequence>
<evidence type="ECO:0000313" key="6">
    <source>
        <dbReference type="EMBL" id="UOE20997.1"/>
    </source>
</evidence>
<dbReference type="InterPro" id="IPR032710">
    <property type="entry name" value="NTF2-like_dom_sf"/>
</dbReference>
<dbReference type="PROSITE" id="PS51257">
    <property type="entry name" value="PROKAR_LIPOPROTEIN"/>
    <property type="match status" value="1"/>
</dbReference>
<accession>A0A399G928</accession>
<comment type="similarity">
    <text evidence="2">Belongs to the MTB12 family.</text>
</comment>
<feature type="compositionally biased region" description="Polar residues" evidence="3">
    <location>
        <begin position="29"/>
        <end position="40"/>
    </location>
</feature>
<name>A0A399G928_9ACTN</name>
<dbReference type="Pfam" id="PF26580">
    <property type="entry name" value="Mtb12_C"/>
    <property type="match status" value="1"/>
</dbReference>
<dbReference type="EMBL" id="CP063196">
    <property type="protein sequence ID" value="UOE20997.1"/>
    <property type="molecule type" value="Genomic_DNA"/>
</dbReference>
<dbReference type="AlphaFoldDB" id="A0A399G928"/>
<dbReference type="KEGG" id="thao:NI17_007490"/>
<feature type="signal peptide" evidence="4">
    <location>
        <begin position="1"/>
        <end position="19"/>
    </location>
</feature>
<gene>
    <name evidence="6" type="ORF">NI17_007490</name>
</gene>